<feature type="region of interest" description="Disordered" evidence="1">
    <location>
        <begin position="35"/>
        <end position="93"/>
    </location>
</feature>
<evidence type="ECO:0000256" key="1">
    <source>
        <dbReference type="SAM" id="MobiDB-lite"/>
    </source>
</evidence>
<keyword evidence="2" id="KW-0732">Signal</keyword>
<protein>
    <recommendedName>
        <fullName evidence="3">DUF4124 domain-containing protein</fullName>
    </recommendedName>
</protein>
<feature type="compositionally biased region" description="Polar residues" evidence="1">
    <location>
        <begin position="35"/>
        <end position="56"/>
    </location>
</feature>
<comment type="caution">
    <text evidence="4">The sequence shown here is derived from an EMBL/GenBank/DDBJ whole genome shotgun (WGS) entry which is preliminary data.</text>
</comment>
<proteinExistence type="predicted"/>
<name>A0A7W4W8D7_9GAMM</name>
<feature type="chain" id="PRO_5031246273" description="DUF4124 domain-containing protein" evidence="2">
    <location>
        <begin position="21"/>
        <end position="145"/>
    </location>
</feature>
<evidence type="ECO:0000259" key="3">
    <source>
        <dbReference type="Pfam" id="PF13511"/>
    </source>
</evidence>
<evidence type="ECO:0000256" key="2">
    <source>
        <dbReference type="SAM" id="SignalP"/>
    </source>
</evidence>
<sequence length="145" mass="16540">MLKKFTLYTLCLLLCGTALAKSGYYRWLDDEGQPHFTQKPPTDRPSTFIETSTGYSRSDVEPPAQPSTPPKRADSAPAGQKPSPQLEILPNKDPKRCMEAREAMQAFSRGQRMRVKDENGEYRLLNNEEKAEQKNRAKEQIDIYC</sequence>
<organism evidence="4 5">
    <name type="scientific">Litorivivens lipolytica</name>
    <dbReference type="NCBI Taxonomy" id="1524264"/>
    <lineage>
        <taxon>Bacteria</taxon>
        <taxon>Pseudomonadati</taxon>
        <taxon>Pseudomonadota</taxon>
        <taxon>Gammaproteobacteria</taxon>
        <taxon>Litorivivens</taxon>
    </lineage>
</organism>
<evidence type="ECO:0000313" key="4">
    <source>
        <dbReference type="EMBL" id="MBB3048853.1"/>
    </source>
</evidence>
<gene>
    <name evidence="4" type="ORF">FHR99_003127</name>
</gene>
<reference evidence="4 5" key="1">
    <citation type="submission" date="2020-08" db="EMBL/GenBank/DDBJ databases">
        <title>Genomic Encyclopedia of Type Strains, Phase III (KMG-III): the genomes of soil and plant-associated and newly described type strains.</title>
        <authorList>
            <person name="Whitman W."/>
        </authorList>
    </citation>
    <scope>NUCLEOTIDE SEQUENCE [LARGE SCALE GENOMIC DNA]</scope>
    <source>
        <strain evidence="4 5">CECT 8654</strain>
    </source>
</reference>
<dbReference type="InterPro" id="IPR025392">
    <property type="entry name" value="DUF4124"/>
</dbReference>
<dbReference type="AlphaFoldDB" id="A0A7W4W8D7"/>
<dbReference type="RefSeq" id="WP_183411609.1">
    <property type="nucleotide sequence ID" value="NZ_JACHWY010000003.1"/>
</dbReference>
<dbReference type="EMBL" id="JACHWY010000003">
    <property type="protein sequence ID" value="MBB3048853.1"/>
    <property type="molecule type" value="Genomic_DNA"/>
</dbReference>
<keyword evidence="5" id="KW-1185">Reference proteome</keyword>
<dbReference type="Pfam" id="PF13511">
    <property type="entry name" value="DUF4124"/>
    <property type="match status" value="1"/>
</dbReference>
<feature type="domain" description="DUF4124" evidence="3">
    <location>
        <begin position="11"/>
        <end position="58"/>
    </location>
</feature>
<feature type="signal peptide" evidence="2">
    <location>
        <begin position="1"/>
        <end position="20"/>
    </location>
</feature>
<dbReference type="Proteomes" id="UP000537130">
    <property type="component" value="Unassembled WGS sequence"/>
</dbReference>
<accession>A0A7W4W8D7</accession>
<evidence type="ECO:0000313" key="5">
    <source>
        <dbReference type="Proteomes" id="UP000537130"/>
    </source>
</evidence>